<evidence type="ECO:0000256" key="1">
    <source>
        <dbReference type="SAM" id="Phobius"/>
    </source>
</evidence>
<dbReference type="VEuPathDB" id="TrichDB:TVAGG3_0662770"/>
<gene>
    <name evidence="2" type="ORF">TVAG_165470</name>
</gene>
<keyword evidence="1" id="KW-1133">Transmembrane helix</keyword>
<keyword evidence="1" id="KW-0472">Membrane</keyword>
<proteinExistence type="predicted"/>
<dbReference type="Proteomes" id="UP000001542">
    <property type="component" value="Unassembled WGS sequence"/>
</dbReference>
<dbReference type="RefSeq" id="XP_001328142.1">
    <property type="nucleotide sequence ID" value="XM_001328107.1"/>
</dbReference>
<sequence>MSAYQMIKQHTNSLIGYFIISSNSVQSIPVIAYQSFKYPSCDSIVTLIGSGELYASCKESNTTYKLNTTKSVCMYYAFKKDTATAHSIVQGTLKGKYYDHEGQKVGNTDAITTPFVVVVDNPNTFCNSDLAGANVTGAEGILSLTLTQDGATNFTYIGKAKGINMTMIIIIVGTIIGIALIVILVVVGICIYHCVSNKPVTFPDQPQLELGMIEVPPKEYNPYEGKNPLAAAQDKVV</sequence>
<dbReference type="KEGG" id="tva:4773926"/>
<reference evidence="2" key="1">
    <citation type="submission" date="2006-10" db="EMBL/GenBank/DDBJ databases">
        <authorList>
            <person name="Amadeo P."/>
            <person name="Zhao Q."/>
            <person name="Wortman J."/>
            <person name="Fraser-Liggett C."/>
            <person name="Carlton J."/>
        </authorList>
    </citation>
    <scope>NUCLEOTIDE SEQUENCE</scope>
    <source>
        <strain evidence="2">G3</strain>
    </source>
</reference>
<evidence type="ECO:0000313" key="3">
    <source>
        <dbReference type="Proteomes" id="UP000001542"/>
    </source>
</evidence>
<organism evidence="2 3">
    <name type="scientific">Trichomonas vaginalis (strain ATCC PRA-98 / G3)</name>
    <dbReference type="NCBI Taxonomy" id="412133"/>
    <lineage>
        <taxon>Eukaryota</taxon>
        <taxon>Metamonada</taxon>
        <taxon>Parabasalia</taxon>
        <taxon>Trichomonadida</taxon>
        <taxon>Trichomonadidae</taxon>
        <taxon>Trichomonas</taxon>
    </lineage>
</organism>
<dbReference type="InParanoid" id="A2DUM8"/>
<evidence type="ECO:0000313" key="2">
    <source>
        <dbReference type="EMBL" id="EAY15919.1"/>
    </source>
</evidence>
<reference evidence="2" key="2">
    <citation type="journal article" date="2007" name="Science">
        <title>Draft genome sequence of the sexually transmitted pathogen Trichomonas vaginalis.</title>
        <authorList>
            <person name="Carlton J.M."/>
            <person name="Hirt R.P."/>
            <person name="Silva J.C."/>
            <person name="Delcher A.L."/>
            <person name="Schatz M."/>
            <person name="Zhao Q."/>
            <person name="Wortman J.R."/>
            <person name="Bidwell S.L."/>
            <person name="Alsmark U.C.M."/>
            <person name="Besteiro S."/>
            <person name="Sicheritz-Ponten T."/>
            <person name="Noel C.J."/>
            <person name="Dacks J.B."/>
            <person name="Foster P.G."/>
            <person name="Simillion C."/>
            <person name="Van de Peer Y."/>
            <person name="Miranda-Saavedra D."/>
            <person name="Barton G.J."/>
            <person name="Westrop G.D."/>
            <person name="Mueller S."/>
            <person name="Dessi D."/>
            <person name="Fiori P.L."/>
            <person name="Ren Q."/>
            <person name="Paulsen I."/>
            <person name="Zhang H."/>
            <person name="Bastida-Corcuera F.D."/>
            <person name="Simoes-Barbosa A."/>
            <person name="Brown M.T."/>
            <person name="Hayes R.D."/>
            <person name="Mukherjee M."/>
            <person name="Okumura C.Y."/>
            <person name="Schneider R."/>
            <person name="Smith A.J."/>
            <person name="Vanacova S."/>
            <person name="Villalvazo M."/>
            <person name="Haas B.J."/>
            <person name="Pertea M."/>
            <person name="Feldblyum T.V."/>
            <person name="Utterback T.R."/>
            <person name="Shu C.L."/>
            <person name="Osoegawa K."/>
            <person name="de Jong P.J."/>
            <person name="Hrdy I."/>
            <person name="Horvathova L."/>
            <person name="Zubacova Z."/>
            <person name="Dolezal P."/>
            <person name="Malik S.B."/>
            <person name="Logsdon J.M. Jr."/>
            <person name="Henze K."/>
            <person name="Gupta A."/>
            <person name="Wang C.C."/>
            <person name="Dunne R.L."/>
            <person name="Upcroft J.A."/>
            <person name="Upcroft P."/>
            <person name="White O."/>
            <person name="Salzberg S.L."/>
            <person name="Tang P."/>
            <person name="Chiu C.-H."/>
            <person name="Lee Y.-S."/>
            <person name="Embley T.M."/>
            <person name="Coombs G.H."/>
            <person name="Mottram J.C."/>
            <person name="Tachezy J."/>
            <person name="Fraser-Liggett C.M."/>
            <person name="Johnson P.J."/>
        </authorList>
    </citation>
    <scope>NUCLEOTIDE SEQUENCE [LARGE SCALE GENOMIC DNA]</scope>
    <source>
        <strain evidence="2">G3</strain>
    </source>
</reference>
<dbReference type="AlphaFoldDB" id="A2DUM8"/>
<dbReference type="VEuPathDB" id="TrichDB:TVAG_165470"/>
<keyword evidence="3" id="KW-1185">Reference proteome</keyword>
<accession>A2DUM8</accession>
<keyword evidence="1" id="KW-0812">Transmembrane</keyword>
<protein>
    <submittedName>
        <fullName evidence="2">Uncharacterized protein</fullName>
    </submittedName>
</protein>
<dbReference type="EMBL" id="DS113249">
    <property type="protein sequence ID" value="EAY15919.1"/>
    <property type="molecule type" value="Genomic_DNA"/>
</dbReference>
<name>A2DUM8_TRIV3</name>
<feature type="transmembrane region" description="Helical" evidence="1">
    <location>
        <begin position="167"/>
        <end position="189"/>
    </location>
</feature>